<organism evidence="1">
    <name type="scientific">marine metagenome</name>
    <dbReference type="NCBI Taxonomy" id="408172"/>
    <lineage>
        <taxon>unclassified sequences</taxon>
        <taxon>metagenomes</taxon>
        <taxon>ecological metagenomes</taxon>
    </lineage>
</organism>
<name>A0A382VGL6_9ZZZZ</name>
<accession>A0A382VGL6</accession>
<gene>
    <name evidence="1" type="ORF">METZ01_LOCUS398536</name>
</gene>
<dbReference type="AlphaFoldDB" id="A0A382VGL6"/>
<feature type="non-terminal residue" evidence="1">
    <location>
        <position position="38"/>
    </location>
</feature>
<feature type="non-terminal residue" evidence="1">
    <location>
        <position position="1"/>
    </location>
</feature>
<protein>
    <submittedName>
        <fullName evidence="1">Uncharacterized protein</fullName>
    </submittedName>
</protein>
<dbReference type="EMBL" id="UINC01151838">
    <property type="protein sequence ID" value="SVD45682.1"/>
    <property type="molecule type" value="Genomic_DNA"/>
</dbReference>
<sequence>MSVHITNTDFLKLLLQTDLKYRDSYWVLQTREHLAKMS</sequence>
<reference evidence="1" key="1">
    <citation type="submission" date="2018-05" db="EMBL/GenBank/DDBJ databases">
        <authorList>
            <person name="Lanie J.A."/>
            <person name="Ng W.-L."/>
            <person name="Kazmierczak K.M."/>
            <person name="Andrzejewski T.M."/>
            <person name="Davidsen T.M."/>
            <person name="Wayne K.J."/>
            <person name="Tettelin H."/>
            <person name="Glass J.I."/>
            <person name="Rusch D."/>
            <person name="Podicherti R."/>
            <person name="Tsui H.-C.T."/>
            <person name="Winkler M.E."/>
        </authorList>
    </citation>
    <scope>NUCLEOTIDE SEQUENCE</scope>
</reference>
<evidence type="ECO:0000313" key="1">
    <source>
        <dbReference type="EMBL" id="SVD45682.1"/>
    </source>
</evidence>
<proteinExistence type="predicted"/>